<name>A0A6M3K8U8_9ZZZZ</name>
<gene>
    <name evidence="1" type="ORF">MM415A01103_0003</name>
</gene>
<organism evidence="1">
    <name type="scientific">viral metagenome</name>
    <dbReference type="NCBI Taxonomy" id="1070528"/>
    <lineage>
        <taxon>unclassified sequences</taxon>
        <taxon>metagenomes</taxon>
        <taxon>organismal metagenomes</taxon>
    </lineage>
</organism>
<proteinExistence type="predicted"/>
<protein>
    <submittedName>
        <fullName evidence="1">Uncharacterized protein</fullName>
    </submittedName>
</protein>
<accession>A0A6M3K8U8</accession>
<dbReference type="EMBL" id="MT142326">
    <property type="protein sequence ID" value="QJA78215.1"/>
    <property type="molecule type" value="Genomic_DNA"/>
</dbReference>
<evidence type="ECO:0000313" key="1">
    <source>
        <dbReference type="EMBL" id="QJA78215.1"/>
    </source>
</evidence>
<reference evidence="1" key="1">
    <citation type="submission" date="2020-03" db="EMBL/GenBank/DDBJ databases">
        <title>The deep terrestrial virosphere.</title>
        <authorList>
            <person name="Holmfeldt K."/>
            <person name="Nilsson E."/>
            <person name="Simone D."/>
            <person name="Lopez-Fernandez M."/>
            <person name="Wu X."/>
            <person name="de Brujin I."/>
            <person name="Lundin D."/>
            <person name="Andersson A."/>
            <person name="Bertilsson S."/>
            <person name="Dopson M."/>
        </authorList>
    </citation>
    <scope>NUCLEOTIDE SEQUENCE</scope>
    <source>
        <strain evidence="1">MM415A01103</strain>
    </source>
</reference>
<dbReference type="AlphaFoldDB" id="A0A6M3K8U8"/>
<sequence length="200" mass="21355">MGQMLTVHSHGLEIFPALDAHTANFMENIRTGEYFPPFPTAAGSTVTPGTNALYAMPFIVARDMTIDRLAIDITTASDSQTARLGIYNNGTNCYPGTLLLDGGTVSLTSTGTVAVTISQALSKGLYWVAYGADSNPTLNGFLLAYPIIGYVSNDFANTSPNSHWRKTSWTFAAFPDPYPSGGVGNNSYAPAVFPRLLTLD</sequence>